<feature type="region of interest" description="Disordered" evidence="1">
    <location>
        <begin position="1"/>
        <end position="111"/>
    </location>
</feature>
<feature type="compositionally biased region" description="Low complexity" evidence="1">
    <location>
        <begin position="57"/>
        <end position="67"/>
    </location>
</feature>
<gene>
    <name evidence="3" type="ORF">GCK72_001153</name>
</gene>
<organism evidence="3 4">
    <name type="scientific">Caenorhabditis remanei</name>
    <name type="common">Caenorhabditis vulgaris</name>
    <dbReference type="NCBI Taxonomy" id="31234"/>
    <lineage>
        <taxon>Eukaryota</taxon>
        <taxon>Metazoa</taxon>
        <taxon>Ecdysozoa</taxon>
        <taxon>Nematoda</taxon>
        <taxon>Chromadorea</taxon>
        <taxon>Rhabditida</taxon>
        <taxon>Rhabditina</taxon>
        <taxon>Rhabditomorpha</taxon>
        <taxon>Rhabditoidea</taxon>
        <taxon>Rhabditidae</taxon>
        <taxon>Peloderinae</taxon>
        <taxon>Caenorhabditis</taxon>
    </lineage>
</organism>
<comment type="caution">
    <text evidence="3">The sequence shown here is derived from an EMBL/GenBank/DDBJ whole genome shotgun (WGS) entry which is preliminary data.</text>
</comment>
<dbReference type="RefSeq" id="XP_003111195.2">
    <property type="nucleotide sequence ID" value="XM_003111147.2"/>
</dbReference>
<sequence length="161" mass="17806">MADPYDAANVPNDPLRSSGDDNYQNLGGLPYVNMDPNAPPGGNFGAVAPPPPPPGQPQFQQQQQIPPLHQTTPTDNGVDSGKPPVGEMVGDGVQELPDSDPSESKKHRIDKPKVKKLKKKIKRVKIIYWAMIVVWTLFLILFVLIHLNQFGIHMLPFLQKE</sequence>
<reference evidence="3 4" key="1">
    <citation type="submission" date="2019-12" db="EMBL/GenBank/DDBJ databases">
        <title>Chromosome-level assembly of the Caenorhabditis remanei genome.</title>
        <authorList>
            <person name="Teterina A.A."/>
            <person name="Willis J.H."/>
            <person name="Phillips P.C."/>
        </authorList>
    </citation>
    <scope>NUCLEOTIDE SEQUENCE [LARGE SCALE GENOMIC DNA]</scope>
    <source>
        <strain evidence="3 4">PX506</strain>
        <tissue evidence="3">Whole organism</tissue>
    </source>
</reference>
<protein>
    <submittedName>
        <fullName evidence="3">Uncharacterized protein</fullName>
    </submittedName>
</protein>
<dbReference type="CTD" id="9810998"/>
<keyword evidence="2" id="KW-1133">Transmembrane helix</keyword>
<dbReference type="Proteomes" id="UP000483820">
    <property type="component" value="Chromosome I"/>
</dbReference>
<evidence type="ECO:0000313" key="4">
    <source>
        <dbReference type="Proteomes" id="UP000483820"/>
    </source>
</evidence>
<keyword evidence="2" id="KW-0812">Transmembrane</keyword>
<evidence type="ECO:0000313" key="3">
    <source>
        <dbReference type="EMBL" id="KAF1769336.1"/>
    </source>
</evidence>
<evidence type="ECO:0000256" key="1">
    <source>
        <dbReference type="SAM" id="MobiDB-lite"/>
    </source>
</evidence>
<dbReference type="EMBL" id="WUAV01000001">
    <property type="protein sequence ID" value="KAF1769336.1"/>
    <property type="molecule type" value="Genomic_DNA"/>
</dbReference>
<dbReference type="GeneID" id="9810998"/>
<dbReference type="KEGG" id="crq:GCK72_001153"/>
<keyword evidence="2" id="KW-0472">Membrane</keyword>
<proteinExistence type="predicted"/>
<name>A0A2P4UXP9_CAERE</name>
<feature type="transmembrane region" description="Helical" evidence="2">
    <location>
        <begin position="126"/>
        <end position="147"/>
    </location>
</feature>
<evidence type="ECO:0000256" key="2">
    <source>
        <dbReference type="SAM" id="Phobius"/>
    </source>
</evidence>
<accession>A0A2P4UXP9</accession>
<dbReference type="AlphaFoldDB" id="A0A2P4UXP9"/>